<dbReference type="GO" id="GO:0043328">
    <property type="term" value="P:protein transport to vacuole involved in ubiquitin-dependent protein catabolic process via the multivesicular body sorting pathway"/>
    <property type="evidence" value="ECO:0007669"/>
    <property type="project" value="TreeGrafter"/>
</dbReference>
<dbReference type="FunFam" id="1.20.1440.200:FF:000003">
    <property type="entry name" value="Vacuolar protein sorting-associated protein 28"/>
    <property type="match status" value="1"/>
</dbReference>
<evidence type="ECO:0000259" key="8">
    <source>
        <dbReference type="PROSITE" id="PS51310"/>
    </source>
</evidence>
<dbReference type="SUPFAM" id="SSF140111">
    <property type="entry name" value="Endosomal sorting complex assembly domain"/>
    <property type="match status" value="1"/>
</dbReference>
<evidence type="ECO:0000256" key="2">
    <source>
        <dbReference type="ARBA" id="ARBA00022448"/>
    </source>
</evidence>
<dbReference type="PANTHER" id="PTHR12937:SF0">
    <property type="entry name" value="VACUOLAR PROTEIN SORTING-ASSOCIATED PROTEIN 28 HOMOLOG"/>
    <property type="match status" value="1"/>
</dbReference>
<dbReference type="InterPro" id="IPR038358">
    <property type="entry name" value="VPS28_N_sf"/>
</dbReference>
<feature type="domain" description="VPS28 N-terminal" evidence="9">
    <location>
        <begin position="28"/>
        <end position="136"/>
    </location>
</feature>
<dbReference type="InterPro" id="IPR007143">
    <property type="entry name" value="Vps28"/>
</dbReference>
<dbReference type="Gene3D" id="1.20.120.1130">
    <property type="match status" value="1"/>
</dbReference>
<proteinExistence type="inferred from homology"/>
<dbReference type="PIRSF" id="PIRSF017535">
    <property type="entry name" value="VPS28"/>
    <property type="match status" value="1"/>
</dbReference>
<dbReference type="GO" id="GO:0031902">
    <property type="term" value="C:late endosome membrane"/>
    <property type="evidence" value="ECO:0007669"/>
    <property type="project" value="UniProtKB-SubCell"/>
</dbReference>
<dbReference type="InterPro" id="IPR037202">
    <property type="entry name" value="ESCRT_assembly_dom"/>
</dbReference>
<dbReference type="Gene3D" id="1.20.1440.200">
    <property type="match status" value="1"/>
</dbReference>
<evidence type="ECO:0000256" key="7">
    <source>
        <dbReference type="SAM" id="MobiDB-lite"/>
    </source>
</evidence>
<evidence type="ECO:0000256" key="6">
    <source>
        <dbReference type="PROSITE-ProRule" id="PRU00642"/>
    </source>
</evidence>
<organism evidence="10 11">
    <name type="scientific">Knufia fluminis</name>
    <dbReference type="NCBI Taxonomy" id="191047"/>
    <lineage>
        <taxon>Eukaryota</taxon>
        <taxon>Fungi</taxon>
        <taxon>Dikarya</taxon>
        <taxon>Ascomycota</taxon>
        <taxon>Pezizomycotina</taxon>
        <taxon>Eurotiomycetes</taxon>
        <taxon>Chaetothyriomycetidae</taxon>
        <taxon>Chaetothyriales</taxon>
        <taxon>Trichomeriaceae</taxon>
        <taxon>Knufia</taxon>
    </lineage>
</organism>
<comment type="caution">
    <text evidence="10">The sequence shown here is derived from an EMBL/GenBank/DDBJ whole genome shotgun (WGS) entry which is preliminary data.</text>
</comment>
<reference evidence="10 11" key="1">
    <citation type="submission" date="2022-12" db="EMBL/GenBank/DDBJ databases">
        <title>Genomic features and morphological characterization of a novel Knufia sp. strain isolated from spacecraft assembly facility.</title>
        <authorList>
            <person name="Teixeira M."/>
            <person name="Chander A.M."/>
            <person name="Stajich J.E."/>
            <person name="Venkateswaran K."/>
        </authorList>
    </citation>
    <scope>NUCLEOTIDE SEQUENCE [LARGE SCALE GENOMIC DNA]</scope>
    <source>
        <strain evidence="10 11">FJI-L2-BK-P2</strain>
    </source>
</reference>
<dbReference type="InterPro" id="IPR017899">
    <property type="entry name" value="VPS28_C"/>
</dbReference>
<keyword evidence="11" id="KW-1185">Reference proteome</keyword>
<keyword evidence="4 5" id="KW-0653">Protein transport</keyword>
<dbReference type="AlphaFoldDB" id="A0AAN8I377"/>
<evidence type="ECO:0000256" key="3">
    <source>
        <dbReference type="ARBA" id="ARBA00022753"/>
    </source>
</evidence>
<evidence type="ECO:0000313" key="10">
    <source>
        <dbReference type="EMBL" id="KAK5948020.1"/>
    </source>
</evidence>
<protein>
    <recommendedName>
        <fullName evidence="5">Vacuolar protein sorting-associated protein 28</fullName>
    </recommendedName>
    <alternativeName>
        <fullName evidence="5">ESCRT-I complex subunit VPS28</fullName>
    </alternativeName>
</protein>
<dbReference type="InterPro" id="IPR017898">
    <property type="entry name" value="VPS28_N"/>
</dbReference>
<dbReference type="PROSITE" id="PS51313">
    <property type="entry name" value="VPS28_N"/>
    <property type="match status" value="1"/>
</dbReference>
<sequence length="250" mass="28150">MYTPQYHAHSQQSQPSYAPVPHSYIPHNLATTINLDEEVKLADSTTERDLLDDLAEIYSIIRTLDGLEKAYQKDALPENEYTEMCSKMIKQYQHILSDKNVEREFGDLDSFMREWDVTCPRAAETLRAGMPRTEMYAPQRGTAGQAGQVAPVAAGPSGSLILAATENFITFLDALKLNYVSKSILHPILSDVIQSVNKVTDKDFEHRGKIIQWLITLNQMRTTEELSEEQAGDLAFDMEQAYNGFKGIIS</sequence>
<gene>
    <name evidence="10" type="primary">VPS28</name>
    <name evidence="10" type="ORF">OHC33_010948</name>
</gene>
<feature type="region of interest" description="Disordered" evidence="7">
    <location>
        <begin position="1"/>
        <end position="21"/>
    </location>
</feature>
<dbReference type="FunFam" id="1.20.120.1130:FF:000001">
    <property type="entry name" value="Vacuolar protein sorting-associated protein 28 homolog"/>
    <property type="match status" value="1"/>
</dbReference>
<dbReference type="GO" id="GO:0000813">
    <property type="term" value="C:ESCRT I complex"/>
    <property type="evidence" value="ECO:0007669"/>
    <property type="project" value="UniProtKB-UniRule"/>
</dbReference>
<dbReference type="EMBL" id="JAKLMC020000055">
    <property type="protein sequence ID" value="KAK5948020.1"/>
    <property type="molecule type" value="Genomic_DNA"/>
</dbReference>
<comment type="subcellular location">
    <subcellularLocation>
        <location evidence="1">Late endosome membrane</location>
        <topology evidence="1">Peripheral membrane protein</topology>
    </subcellularLocation>
</comment>
<comment type="similarity">
    <text evidence="5 6">Belongs to the VPS28 family.</text>
</comment>
<evidence type="ECO:0000313" key="11">
    <source>
        <dbReference type="Proteomes" id="UP001316803"/>
    </source>
</evidence>
<dbReference type="Proteomes" id="UP001316803">
    <property type="component" value="Unassembled WGS sequence"/>
</dbReference>
<dbReference type="GO" id="GO:0044877">
    <property type="term" value="F:protein-containing complex binding"/>
    <property type="evidence" value="ECO:0007669"/>
    <property type="project" value="TreeGrafter"/>
</dbReference>
<keyword evidence="3 5" id="KW-0967">Endosome</keyword>
<accession>A0AAN8I377</accession>
<dbReference type="InterPro" id="IPR037206">
    <property type="entry name" value="VPS28_C_sf"/>
</dbReference>
<feature type="domain" description="VPS28 C-terminal" evidence="8">
    <location>
        <begin position="156"/>
        <end position="250"/>
    </location>
</feature>
<name>A0AAN8I377_9EURO</name>
<evidence type="ECO:0000259" key="9">
    <source>
        <dbReference type="PROSITE" id="PS51313"/>
    </source>
</evidence>
<dbReference type="SUPFAM" id="SSF140427">
    <property type="entry name" value="VPS28 C-terminal domain-like"/>
    <property type="match status" value="1"/>
</dbReference>
<dbReference type="PROSITE" id="PS51310">
    <property type="entry name" value="VPS28_C"/>
    <property type="match status" value="1"/>
</dbReference>
<evidence type="ECO:0000256" key="4">
    <source>
        <dbReference type="ARBA" id="ARBA00022927"/>
    </source>
</evidence>
<evidence type="ECO:0000256" key="1">
    <source>
        <dbReference type="ARBA" id="ARBA00004633"/>
    </source>
</evidence>
<dbReference type="Pfam" id="PF03997">
    <property type="entry name" value="VPS28"/>
    <property type="match status" value="1"/>
</dbReference>
<comment type="function">
    <text evidence="5">Component of the ESCRT-I complex (endosomal sorting complex required for transport I), a regulator of vesicular trafficking process.</text>
</comment>
<dbReference type="PANTHER" id="PTHR12937">
    <property type="entry name" value="VACUOLAR PROTEIN SORTING 28, ISOFORM 2 VPS28"/>
    <property type="match status" value="1"/>
</dbReference>
<evidence type="ECO:0000256" key="5">
    <source>
        <dbReference type="PIRNR" id="PIRNR017535"/>
    </source>
</evidence>
<keyword evidence="2 5" id="KW-0813">Transport</keyword>